<gene>
    <name evidence="2" type="ORF">Pla111_23740</name>
</gene>
<organism evidence="2 3">
    <name type="scientific">Botrimarina hoheduenensis</name>
    <dbReference type="NCBI Taxonomy" id="2528000"/>
    <lineage>
        <taxon>Bacteria</taxon>
        <taxon>Pseudomonadati</taxon>
        <taxon>Planctomycetota</taxon>
        <taxon>Planctomycetia</taxon>
        <taxon>Pirellulales</taxon>
        <taxon>Lacipirellulaceae</taxon>
        <taxon>Botrimarina</taxon>
    </lineage>
</organism>
<evidence type="ECO:0000313" key="3">
    <source>
        <dbReference type="Proteomes" id="UP000318995"/>
    </source>
</evidence>
<keyword evidence="1" id="KW-1133">Transmembrane helix</keyword>
<sequence>MVPIAFRTPTASLCALLSESKQRRLCRLLFCWACVAPLVASLGWAAVRQLPAYQAAAIAELGAPLGLLCECDRYTTPRPTEIIAWGVRVSTRGASEPLATCDRLQLRREPDGWRFAAGTLEIKRPAEVQSTLSGWARSARQFRLHGTTQVLVLSRAGSVAARFTQVVTEVRSPTEESGGTSAMLAIDLKSVPEQAELQLEMLGSASGELHTTATIDTGSVGVSAAWLPTPIAMPADVLFSGRIENRVDGGLARGRLTLPASHSGNGPVRATWSPTTLVVHEARWSDSRFQRVHATIDARRGWAHRSLLNAASDHLGAKQTPRVAEQASGEAIWYDRFACDIDLDSSGVTLTAACGEEDGKKLPGAIAHALLQSEGQPLVFEPREKRLQLAEVLHTIWPSASAALPANSPATRLASQLPLPQ</sequence>
<reference evidence="2 3" key="1">
    <citation type="submission" date="2019-02" db="EMBL/GenBank/DDBJ databases">
        <title>Deep-cultivation of Planctomycetes and their phenomic and genomic characterization uncovers novel biology.</title>
        <authorList>
            <person name="Wiegand S."/>
            <person name="Jogler M."/>
            <person name="Boedeker C."/>
            <person name="Pinto D."/>
            <person name="Vollmers J."/>
            <person name="Rivas-Marin E."/>
            <person name="Kohn T."/>
            <person name="Peeters S.H."/>
            <person name="Heuer A."/>
            <person name="Rast P."/>
            <person name="Oberbeckmann S."/>
            <person name="Bunk B."/>
            <person name="Jeske O."/>
            <person name="Meyerdierks A."/>
            <person name="Storesund J.E."/>
            <person name="Kallscheuer N."/>
            <person name="Luecker S."/>
            <person name="Lage O.M."/>
            <person name="Pohl T."/>
            <person name="Merkel B.J."/>
            <person name="Hornburger P."/>
            <person name="Mueller R.-W."/>
            <person name="Bruemmer F."/>
            <person name="Labrenz M."/>
            <person name="Spormann A.M."/>
            <person name="Op Den Camp H."/>
            <person name="Overmann J."/>
            <person name="Amann R."/>
            <person name="Jetten M.S.M."/>
            <person name="Mascher T."/>
            <person name="Medema M.H."/>
            <person name="Devos D.P."/>
            <person name="Kaster A.-K."/>
            <person name="Ovreas L."/>
            <person name="Rohde M."/>
            <person name="Galperin M.Y."/>
            <person name="Jogler C."/>
        </authorList>
    </citation>
    <scope>NUCLEOTIDE SEQUENCE [LARGE SCALE GENOMIC DNA]</scope>
    <source>
        <strain evidence="2 3">Pla111</strain>
    </source>
</reference>
<dbReference type="EMBL" id="SJPH01000004">
    <property type="protein sequence ID" value="TWT43423.1"/>
    <property type="molecule type" value="Genomic_DNA"/>
</dbReference>
<keyword evidence="3" id="KW-1185">Reference proteome</keyword>
<proteinExistence type="predicted"/>
<evidence type="ECO:0000256" key="1">
    <source>
        <dbReference type="SAM" id="Phobius"/>
    </source>
</evidence>
<protein>
    <recommendedName>
        <fullName evidence="4">AsmA-like C-terminal domain-containing protein</fullName>
    </recommendedName>
</protein>
<comment type="caution">
    <text evidence="2">The sequence shown here is derived from an EMBL/GenBank/DDBJ whole genome shotgun (WGS) entry which is preliminary data.</text>
</comment>
<accession>A0A5C5VZL7</accession>
<dbReference type="AlphaFoldDB" id="A0A5C5VZL7"/>
<dbReference type="Proteomes" id="UP000318995">
    <property type="component" value="Unassembled WGS sequence"/>
</dbReference>
<keyword evidence="1" id="KW-0472">Membrane</keyword>
<keyword evidence="1" id="KW-0812">Transmembrane</keyword>
<evidence type="ECO:0008006" key="4">
    <source>
        <dbReference type="Google" id="ProtNLM"/>
    </source>
</evidence>
<name>A0A5C5VZL7_9BACT</name>
<evidence type="ECO:0000313" key="2">
    <source>
        <dbReference type="EMBL" id="TWT43423.1"/>
    </source>
</evidence>
<feature type="transmembrane region" description="Helical" evidence="1">
    <location>
        <begin position="28"/>
        <end position="47"/>
    </location>
</feature>